<evidence type="ECO:0000256" key="1">
    <source>
        <dbReference type="ARBA" id="ARBA00004651"/>
    </source>
</evidence>
<reference evidence="13 14" key="1">
    <citation type="submission" date="2020-02" db="EMBL/GenBank/DDBJ databases">
        <title>Fructobacillus sp. isolated from paper mulberry of Taiwan.</title>
        <authorList>
            <person name="Lin S.-T."/>
        </authorList>
    </citation>
    <scope>NUCLEOTIDE SEQUENCE [LARGE SCALE GENOMIC DNA]</scope>
    <source>
        <strain evidence="13 14">M2-14</strain>
    </source>
</reference>
<evidence type="ECO:0000313" key="13">
    <source>
        <dbReference type="EMBL" id="MBS9339173.1"/>
    </source>
</evidence>
<dbReference type="Pfam" id="PF02687">
    <property type="entry name" value="FtsX"/>
    <property type="match status" value="1"/>
</dbReference>
<evidence type="ECO:0000256" key="2">
    <source>
        <dbReference type="ARBA" id="ARBA00008697"/>
    </source>
</evidence>
<evidence type="ECO:0000256" key="7">
    <source>
        <dbReference type="ARBA" id="ARBA00022692"/>
    </source>
</evidence>
<dbReference type="RefSeq" id="WP_213809455.1">
    <property type="nucleotide sequence ID" value="NZ_JAAMFK010000008.1"/>
</dbReference>
<evidence type="ECO:0000256" key="10">
    <source>
        <dbReference type="ARBA" id="ARBA00024973"/>
    </source>
</evidence>
<dbReference type="PANTHER" id="PTHR43738:SF1">
    <property type="entry name" value="HEMIN TRANSPORT SYSTEM PERMEASE PROTEIN HRTB-RELATED"/>
    <property type="match status" value="1"/>
</dbReference>
<evidence type="ECO:0000256" key="4">
    <source>
        <dbReference type="ARBA" id="ARBA00016962"/>
    </source>
</evidence>
<dbReference type="InterPro" id="IPR003838">
    <property type="entry name" value="ABC3_permease_C"/>
</dbReference>
<dbReference type="Proteomes" id="UP001519504">
    <property type="component" value="Unassembled WGS sequence"/>
</dbReference>
<comment type="caution">
    <text evidence="13">The sequence shown here is derived from an EMBL/GenBank/DDBJ whole genome shotgun (WGS) entry which is preliminary data.</text>
</comment>
<keyword evidence="9 11" id="KW-0472">Membrane</keyword>
<sequence>MFLAINEMKKEKLRYGLVIGVILLVAYLIFILSALAAGLSSQNTAAVDSWQAKSVVMSKDANGNLAQSLIKESDLPEKQAKDTDLVGLAQGIIKNDQDRQSATYIGTKAQSNLKQSIKLTAGRTYHDSNEVVLSNKLEAQGFKLNQKIKIGMSDQEFTVVGFAKNAVYNMAPVVYGDLSNWAGIKGVGNQFAGSGLISKEQLKAGNDNLQSYDKQELFNKMPGYSAQNQTFLFMIAFLIVISVVIVAIFLYILTVQKLENLAVLRAQGIPSAYLIKNTLGQTVLMMVLAVVLGAVLAAGTALAIPASAPILFDPKLMVVTGLALIITGIIGAIIPMRIIAKIDPVTVIGG</sequence>
<feature type="transmembrane region" description="Helical" evidence="11">
    <location>
        <begin position="283"/>
        <end position="304"/>
    </location>
</feature>
<dbReference type="PANTHER" id="PTHR43738">
    <property type="entry name" value="ABC TRANSPORTER, MEMBRANE PROTEIN"/>
    <property type="match status" value="1"/>
</dbReference>
<dbReference type="InterPro" id="IPR051125">
    <property type="entry name" value="ABC-4/HrtB_transporter"/>
</dbReference>
<name>A0ABS5R154_9LACO</name>
<gene>
    <name evidence="13" type="ORF">G6R29_06005</name>
</gene>
<feature type="transmembrane region" description="Helical" evidence="11">
    <location>
        <begin position="316"/>
        <end position="334"/>
    </location>
</feature>
<protein>
    <recommendedName>
        <fullName evidence="4">Putative hemin transport system permease protein HrtB</fullName>
    </recommendedName>
</protein>
<feature type="domain" description="ABC3 transporter permease C-terminal" evidence="12">
    <location>
        <begin position="233"/>
        <end position="344"/>
    </location>
</feature>
<comment type="subcellular location">
    <subcellularLocation>
        <location evidence="1">Cell membrane</location>
        <topology evidence="1">Multi-pass membrane protein</topology>
    </subcellularLocation>
</comment>
<evidence type="ECO:0000256" key="6">
    <source>
        <dbReference type="ARBA" id="ARBA00022475"/>
    </source>
</evidence>
<evidence type="ECO:0000256" key="11">
    <source>
        <dbReference type="SAM" id="Phobius"/>
    </source>
</evidence>
<keyword evidence="5" id="KW-0813">Transport</keyword>
<dbReference type="EMBL" id="JAAMFK010000008">
    <property type="protein sequence ID" value="MBS9339173.1"/>
    <property type="molecule type" value="Genomic_DNA"/>
</dbReference>
<feature type="transmembrane region" description="Helical" evidence="11">
    <location>
        <begin position="15"/>
        <end position="39"/>
    </location>
</feature>
<feature type="transmembrane region" description="Helical" evidence="11">
    <location>
        <begin position="231"/>
        <end position="253"/>
    </location>
</feature>
<evidence type="ECO:0000256" key="5">
    <source>
        <dbReference type="ARBA" id="ARBA00022448"/>
    </source>
</evidence>
<keyword evidence="8 11" id="KW-1133">Transmembrane helix</keyword>
<keyword evidence="6" id="KW-1003">Cell membrane</keyword>
<organism evidence="13 14">
    <name type="scientific">Fructobacillus broussonetiae</name>
    <dbReference type="NCBI Taxonomy" id="2713173"/>
    <lineage>
        <taxon>Bacteria</taxon>
        <taxon>Bacillati</taxon>
        <taxon>Bacillota</taxon>
        <taxon>Bacilli</taxon>
        <taxon>Lactobacillales</taxon>
        <taxon>Lactobacillaceae</taxon>
        <taxon>Fructobacillus</taxon>
    </lineage>
</organism>
<evidence type="ECO:0000313" key="14">
    <source>
        <dbReference type="Proteomes" id="UP001519504"/>
    </source>
</evidence>
<evidence type="ECO:0000256" key="3">
    <source>
        <dbReference type="ARBA" id="ARBA00011131"/>
    </source>
</evidence>
<comment type="similarity">
    <text evidence="2">Belongs to the ABC-4 integral membrane protein family. HrtB subfamily.</text>
</comment>
<keyword evidence="14" id="KW-1185">Reference proteome</keyword>
<proteinExistence type="inferred from homology"/>
<comment type="function">
    <text evidence="10">Part of the ABC transporter complex hrt involved in hemin import. Responsible for the translocation of the substrate across the membrane.</text>
</comment>
<evidence type="ECO:0000259" key="12">
    <source>
        <dbReference type="Pfam" id="PF02687"/>
    </source>
</evidence>
<evidence type="ECO:0000256" key="9">
    <source>
        <dbReference type="ARBA" id="ARBA00023136"/>
    </source>
</evidence>
<accession>A0ABS5R154</accession>
<evidence type="ECO:0000256" key="8">
    <source>
        <dbReference type="ARBA" id="ARBA00022989"/>
    </source>
</evidence>
<keyword evidence="7 11" id="KW-0812">Transmembrane</keyword>
<comment type="subunit">
    <text evidence="3">The complex is composed of two ATP-binding proteins (HrtA), two transmembrane proteins (HrtB) and a solute-binding protein.</text>
</comment>